<evidence type="ECO:0000256" key="1">
    <source>
        <dbReference type="ARBA" id="ARBA00004651"/>
    </source>
</evidence>
<dbReference type="InterPro" id="IPR001851">
    <property type="entry name" value="ABC_transp_permease"/>
</dbReference>
<keyword evidence="8" id="KW-1185">Reference proteome</keyword>
<evidence type="ECO:0000313" key="8">
    <source>
        <dbReference type="Proteomes" id="UP001165641"/>
    </source>
</evidence>
<dbReference type="Pfam" id="PF02653">
    <property type="entry name" value="BPD_transp_2"/>
    <property type="match status" value="1"/>
</dbReference>
<dbReference type="CDD" id="cd06579">
    <property type="entry name" value="TM_PBP1_transp_AraH_like"/>
    <property type="match status" value="1"/>
</dbReference>
<keyword evidence="2" id="KW-1003">Cell membrane</keyword>
<accession>A0ABT4ZAK1</accession>
<evidence type="ECO:0000256" key="3">
    <source>
        <dbReference type="ARBA" id="ARBA00022692"/>
    </source>
</evidence>
<protein>
    <submittedName>
        <fullName evidence="7">ABC transporter permease</fullName>
    </submittedName>
</protein>
<comment type="caution">
    <text evidence="7">The sequence shown here is derived from an EMBL/GenBank/DDBJ whole genome shotgun (WGS) entry which is preliminary data.</text>
</comment>
<feature type="transmembrane region" description="Helical" evidence="6">
    <location>
        <begin position="61"/>
        <end position="87"/>
    </location>
</feature>
<sequence>MSDEGMTVENRVRGKREPMAMISRHGGLAALAVLLIFNLLVTPNFLQAQTLAVNVSQVATIALVAVGMTLVIATGGIDLSVGAVMALSGAMAPIIFTSEFAQAYPVPGLAAAFLLPLVAAFCCGMFNGALVALLGVQPIIATLIFFISGRGVAQVLTNGNLQTFTNPSFSYIGTARLLGIPVQGWLVALIAAVIWYVIRYTASGRYLLAVGGNERAARMAGVPVTRVKIMAYATCSVLSGLSGLIVVAINSASDAARIGNLMELDAIAAAVVGGAVLSGGRAPIWGAILGAVVIQLVKYTLLANGVADEIALIAKAGIIVAAVYAQQMRKG</sequence>
<feature type="transmembrane region" description="Helical" evidence="6">
    <location>
        <begin position="108"/>
        <end position="133"/>
    </location>
</feature>
<dbReference type="PANTHER" id="PTHR32196">
    <property type="entry name" value="ABC TRANSPORTER PERMEASE PROTEIN YPHD-RELATED-RELATED"/>
    <property type="match status" value="1"/>
</dbReference>
<feature type="transmembrane region" description="Helical" evidence="6">
    <location>
        <begin position="229"/>
        <end position="249"/>
    </location>
</feature>
<feature type="transmembrane region" description="Helical" evidence="6">
    <location>
        <begin position="177"/>
        <end position="198"/>
    </location>
</feature>
<evidence type="ECO:0000256" key="4">
    <source>
        <dbReference type="ARBA" id="ARBA00022989"/>
    </source>
</evidence>
<organism evidence="7 8">
    <name type="scientific">Paracoccus onchidii</name>
    <dbReference type="NCBI Taxonomy" id="3017813"/>
    <lineage>
        <taxon>Bacteria</taxon>
        <taxon>Pseudomonadati</taxon>
        <taxon>Pseudomonadota</taxon>
        <taxon>Alphaproteobacteria</taxon>
        <taxon>Rhodobacterales</taxon>
        <taxon>Paracoccaceae</taxon>
        <taxon>Paracoccus</taxon>
    </lineage>
</organism>
<feature type="transmembrane region" description="Helical" evidence="6">
    <location>
        <begin position="21"/>
        <end position="41"/>
    </location>
</feature>
<keyword evidence="5 6" id="KW-0472">Membrane</keyword>
<dbReference type="PANTHER" id="PTHR32196:SF19">
    <property type="entry name" value="GALACTOFURANOSE TRANSPORTER PERMEASE PROTEIN YTFT"/>
    <property type="match status" value="1"/>
</dbReference>
<feature type="transmembrane region" description="Helical" evidence="6">
    <location>
        <begin position="261"/>
        <end position="278"/>
    </location>
</feature>
<evidence type="ECO:0000313" key="7">
    <source>
        <dbReference type="EMBL" id="MDB6176391.1"/>
    </source>
</evidence>
<feature type="transmembrane region" description="Helical" evidence="6">
    <location>
        <begin position="139"/>
        <end position="156"/>
    </location>
</feature>
<keyword evidence="4 6" id="KW-1133">Transmembrane helix</keyword>
<dbReference type="EMBL" id="JAQBIE010000002">
    <property type="protein sequence ID" value="MDB6176391.1"/>
    <property type="molecule type" value="Genomic_DNA"/>
</dbReference>
<proteinExistence type="predicted"/>
<dbReference type="RefSeq" id="WP_271887525.1">
    <property type="nucleotide sequence ID" value="NZ_JAQBIE010000002.1"/>
</dbReference>
<reference evidence="7" key="1">
    <citation type="submission" date="2022-12" db="EMBL/GenBank/DDBJ databases">
        <title>Paracoccus onchidii sp. nov., isolated from a marine invertebrate from the South China Sea.</title>
        <authorList>
            <person name="Xu S."/>
            <person name="Liu Z."/>
            <person name="Xu Y."/>
        </authorList>
    </citation>
    <scope>NUCLEOTIDE SEQUENCE</scope>
    <source>
        <strain evidence="7">Z330</strain>
    </source>
</reference>
<gene>
    <name evidence="7" type="ORF">PAF17_02605</name>
</gene>
<keyword evidence="3 6" id="KW-0812">Transmembrane</keyword>
<evidence type="ECO:0000256" key="5">
    <source>
        <dbReference type="ARBA" id="ARBA00023136"/>
    </source>
</evidence>
<evidence type="ECO:0000256" key="2">
    <source>
        <dbReference type="ARBA" id="ARBA00022475"/>
    </source>
</evidence>
<dbReference type="Proteomes" id="UP001165641">
    <property type="component" value="Unassembled WGS sequence"/>
</dbReference>
<comment type="subcellular location">
    <subcellularLocation>
        <location evidence="1">Cell membrane</location>
        <topology evidence="1">Multi-pass membrane protein</topology>
    </subcellularLocation>
</comment>
<name>A0ABT4ZAK1_9RHOB</name>
<feature type="transmembrane region" description="Helical" evidence="6">
    <location>
        <begin position="310"/>
        <end position="327"/>
    </location>
</feature>
<evidence type="ECO:0000256" key="6">
    <source>
        <dbReference type="SAM" id="Phobius"/>
    </source>
</evidence>